<dbReference type="InterPro" id="IPR002477">
    <property type="entry name" value="Peptidoglycan-bd-like"/>
</dbReference>
<feature type="domain" description="Peptidoglycan binding-like" evidence="1">
    <location>
        <begin position="89"/>
        <end position="144"/>
    </location>
</feature>
<dbReference type="Gene3D" id="1.10.101.10">
    <property type="entry name" value="PGBD-like superfamily/PGBD"/>
    <property type="match status" value="2"/>
</dbReference>
<protein>
    <submittedName>
        <fullName evidence="2">Peptidoglycan-binding protein</fullName>
    </submittedName>
</protein>
<dbReference type="EMBL" id="DYWQ01000016">
    <property type="protein sequence ID" value="HJF44400.1"/>
    <property type="molecule type" value="Genomic_DNA"/>
</dbReference>
<name>A0A921GCT4_9ACTN</name>
<evidence type="ECO:0000259" key="1">
    <source>
        <dbReference type="Pfam" id="PF01471"/>
    </source>
</evidence>
<sequence>MDAIRQGAAGVAVEDIQERLESLGYVIDAVEREHSSFGPSTSAAIARFRIEHGLSLGDEVDTATWSLLVDECYQLGDRTLYLRLPNFHGNDVRQLQERLNILGFSCGEPDGTYGVHTEAAVKLFQESIGVLADGMAFPDTFDAIERLRHVWAGKPADGPHPMGGMGFARAASVLENVHIAITAEDPISRNVAGRIWNLAHATIDSCGIELLDSPEGASPDIQALLVLSASALPENVASGVGNVMLDDFDTLPPRLRTAVQSSHATPPTTRIELPVGTAAFTVGDAQTFAVILLDAICAALDGLELS</sequence>
<reference evidence="2" key="2">
    <citation type="submission" date="2021-09" db="EMBL/GenBank/DDBJ databases">
        <authorList>
            <person name="Gilroy R."/>
        </authorList>
    </citation>
    <scope>NUCLEOTIDE SEQUENCE</scope>
    <source>
        <strain evidence="2">CHK124-7917</strain>
    </source>
</reference>
<dbReference type="InterPro" id="IPR036365">
    <property type="entry name" value="PGBD-like_sf"/>
</dbReference>
<dbReference type="AlphaFoldDB" id="A0A921GCT4"/>
<dbReference type="Proteomes" id="UP000697330">
    <property type="component" value="Unassembled WGS sequence"/>
</dbReference>
<organism evidence="2 3">
    <name type="scientific">Thermophilibacter provencensis</name>
    <dbReference type="NCBI Taxonomy" id="1852386"/>
    <lineage>
        <taxon>Bacteria</taxon>
        <taxon>Bacillati</taxon>
        <taxon>Actinomycetota</taxon>
        <taxon>Coriobacteriia</taxon>
        <taxon>Coriobacteriales</taxon>
        <taxon>Atopobiaceae</taxon>
        <taxon>Thermophilibacter</taxon>
    </lineage>
</organism>
<feature type="domain" description="Peptidoglycan binding-like" evidence="1">
    <location>
        <begin position="11"/>
        <end position="68"/>
    </location>
</feature>
<comment type="caution">
    <text evidence="2">The sequence shown here is derived from an EMBL/GenBank/DDBJ whole genome shotgun (WGS) entry which is preliminary data.</text>
</comment>
<evidence type="ECO:0000313" key="3">
    <source>
        <dbReference type="Proteomes" id="UP000697330"/>
    </source>
</evidence>
<reference evidence="2" key="1">
    <citation type="journal article" date="2021" name="PeerJ">
        <title>Extensive microbial diversity within the chicken gut microbiome revealed by metagenomics and culture.</title>
        <authorList>
            <person name="Gilroy R."/>
            <person name="Ravi A."/>
            <person name="Getino M."/>
            <person name="Pursley I."/>
            <person name="Horton D.L."/>
            <person name="Alikhan N.F."/>
            <person name="Baker D."/>
            <person name="Gharbi K."/>
            <person name="Hall N."/>
            <person name="Watson M."/>
            <person name="Adriaenssens E.M."/>
            <person name="Foster-Nyarko E."/>
            <person name="Jarju S."/>
            <person name="Secka A."/>
            <person name="Antonio M."/>
            <person name="Oren A."/>
            <person name="Chaudhuri R.R."/>
            <person name="La Ragione R."/>
            <person name="Hildebrand F."/>
            <person name="Pallen M.J."/>
        </authorList>
    </citation>
    <scope>NUCLEOTIDE SEQUENCE</scope>
    <source>
        <strain evidence="2">CHK124-7917</strain>
    </source>
</reference>
<gene>
    <name evidence="2" type="ORF">K8U72_01230</name>
</gene>
<dbReference type="InterPro" id="IPR036366">
    <property type="entry name" value="PGBDSf"/>
</dbReference>
<evidence type="ECO:0000313" key="2">
    <source>
        <dbReference type="EMBL" id="HJF44400.1"/>
    </source>
</evidence>
<dbReference type="Pfam" id="PF01471">
    <property type="entry name" value="PG_binding_1"/>
    <property type="match status" value="2"/>
</dbReference>
<dbReference type="SUPFAM" id="SSF47090">
    <property type="entry name" value="PGBD-like"/>
    <property type="match status" value="2"/>
</dbReference>
<dbReference type="OrthoDB" id="9810670at2"/>
<accession>A0A921GCT4</accession>
<proteinExistence type="predicted"/>
<dbReference type="RefSeq" id="WP_075279338.1">
    <property type="nucleotide sequence ID" value="NZ_DYWQ01000016.1"/>
</dbReference>